<name>A0ABR4AIZ1_9LECA</name>
<feature type="compositionally biased region" description="Basic and acidic residues" evidence="1">
    <location>
        <begin position="363"/>
        <end position="380"/>
    </location>
</feature>
<feature type="compositionally biased region" description="Basic and acidic residues" evidence="1">
    <location>
        <begin position="403"/>
        <end position="425"/>
    </location>
</feature>
<evidence type="ECO:0000313" key="3">
    <source>
        <dbReference type="Proteomes" id="UP001590950"/>
    </source>
</evidence>
<comment type="caution">
    <text evidence="2">The sequence shown here is derived from an EMBL/GenBank/DDBJ whole genome shotgun (WGS) entry which is preliminary data.</text>
</comment>
<keyword evidence="3" id="KW-1185">Reference proteome</keyword>
<feature type="region of interest" description="Disordered" evidence="1">
    <location>
        <begin position="340"/>
        <end position="442"/>
    </location>
</feature>
<reference evidence="2 3" key="1">
    <citation type="submission" date="2024-09" db="EMBL/GenBank/DDBJ databases">
        <title>Rethinking Asexuality: The Enigmatic Case of Functional Sexual Genes in Lepraria (Stereocaulaceae).</title>
        <authorList>
            <person name="Doellman M."/>
            <person name="Sun Y."/>
            <person name="Barcenas-Pena A."/>
            <person name="Lumbsch H.T."/>
            <person name="Grewe F."/>
        </authorList>
    </citation>
    <scope>NUCLEOTIDE SEQUENCE [LARGE SCALE GENOMIC DNA]</scope>
    <source>
        <strain evidence="2 3">Mercado 3170</strain>
    </source>
</reference>
<evidence type="ECO:0000313" key="2">
    <source>
        <dbReference type="EMBL" id="KAL2045742.1"/>
    </source>
</evidence>
<accession>A0ABR4AIZ1</accession>
<gene>
    <name evidence="2" type="ORF">N7G274_002173</name>
</gene>
<feature type="region of interest" description="Disordered" evidence="1">
    <location>
        <begin position="278"/>
        <end position="325"/>
    </location>
</feature>
<evidence type="ECO:0000256" key="1">
    <source>
        <dbReference type="SAM" id="MobiDB-lite"/>
    </source>
</evidence>
<feature type="region of interest" description="Disordered" evidence="1">
    <location>
        <begin position="236"/>
        <end position="263"/>
    </location>
</feature>
<proteinExistence type="predicted"/>
<dbReference type="Proteomes" id="UP001590950">
    <property type="component" value="Unassembled WGS sequence"/>
</dbReference>
<sequence length="442" mass="48011">MDHLIPNASLMSYRAVSYPPLSCFLSWIAPSRHGVHTSTKEHQHFAHPPQVKAADFKSFRLFSHPIFLTKASPAELTWRNRPRKSSSISTPPFPTSNRDLIATMSYIKTPSIRTDIPESRRCLAWQRDVADSMTLGASKPAVQAIPAEAPPPRIIINQTVNTPGVVITRVRTEEQKTSDEISTRAIVGTILGATAGAVVAYAMSKGDSESHEQPQSQNKITYRTIEAPPARDVVRVETEARSSDRGTYANRGSLANSRPASRALPIESVPRTYVETLVDPSEHSRRSYHTVVRRGDAGPVVQTNGGTRISIGQPQDSRGSHASSNRTIRQAEMMPLPPSVMTQAKSARDIPLPSSHATSLASKVKEDSRLDVESSVHPRDSISQVSTRRSGKPKIQHSASRSGSEKGHGHKGEKGSKAGSKRDTSSRISGTRSPGVRGVLGL</sequence>
<organism evidence="2 3">
    <name type="scientific">Stereocaulon virgatum</name>
    <dbReference type="NCBI Taxonomy" id="373712"/>
    <lineage>
        <taxon>Eukaryota</taxon>
        <taxon>Fungi</taxon>
        <taxon>Dikarya</taxon>
        <taxon>Ascomycota</taxon>
        <taxon>Pezizomycotina</taxon>
        <taxon>Lecanoromycetes</taxon>
        <taxon>OSLEUM clade</taxon>
        <taxon>Lecanoromycetidae</taxon>
        <taxon>Lecanorales</taxon>
        <taxon>Lecanorineae</taxon>
        <taxon>Stereocaulaceae</taxon>
        <taxon>Stereocaulon</taxon>
    </lineage>
</organism>
<dbReference type="EMBL" id="JBEFKJ010000006">
    <property type="protein sequence ID" value="KAL2045742.1"/>
    <property type="molecule type" value="Genomic_DNA"/>
</dbReference>
<protein>
    <submittedName>
        <fullName evidence="2">Uncharacterized protein</fullName>
    </submittedName>
</protein>
<feature type="compositionally biased region" description="Polar residues" evidence="1">
    <location>
        <begin position="301"/>
        <end position="325"/>
    </location>
</feature>